<keyword evidence="1" id="KW-1133">Transmembrane helix</keyword>
<gene>
    <name evidence="2" type="ORF">DL07_04755</name>
</gene>
<dbReference type="AlphaFoldDB" id="A0A074IS96"/>
<comment type="caution">
    <text evidence="2">The sequence shown here is derived from an EMBL/GenBank/DDBJ whole genome shotgun (WGS) entry which is preliminary data.</text>
</comment>
<feature type="transmembrane region" description="Helical" evidence="1">
    <location>
        <begin position="72"/>
        <end position="92"/>
    </location>
</feature>
<organism evidence="2 3">
    <name type="scientific">Streptococcus salivarius</name>
    <dbReference type="NCBI Taxonomy" id="1304"/>
    <lineage>
        <taxon>Bacteria</taxon>
        <taxon>Bacillati</taxon>
        <taxon>Bacillota</taxon>
        <taxon>Bacilli</taxon>
        <taxon>Lactobacillales</taxon>
        <taxon>Streptococcaceae</taxon>
        <taxon>Streptococcus</taxon>
    </lineage>
</organism>
<sequence>MKKDKYKNLIFAYTVLYTFVTVLNSILYLYNGIYEDPSGNWHEIDRAIIVLIGVVAYALVTELVIKPMVLRYAVSYIPTVLLAFFYVWSTSFRENLAQSAYMDVWINFTSMFVIFCIVHFIVYKCRKKKGTMK</sequence>
<dbReference type="RefSeq" id="WP_037602632.1">
    <property type="nucleotide sequence ID" value="NZ_CABIZY010000010.1"/>
</dbReference>
<protein>
    <submittedName>
        <fullName evidence="2">Uncharacterized protein</fullName>
    </submittedName>
</protein>
<dbReference type="EMBL" id="JJMT01000019">
    <property type="protein sequence ID" value="KEO44593.1"/>
    <property type="molecule type" value="Genomic_DNA"/>
</dbReference>
<dbReference type="Proteomes" id="UP000027855">
    <property type="component" value="Unassembled WGS sequence"/>
</dbReference>
<reference evidence="2 3" key="1">
    <citation type="submission" date="2014-04" db="EMBL/GenBank/DDBJ databases">
        <title>Variable characteristics of bacteriocin-producing Streptococcus salivarius strains isolated from Malaysian subjects.</title>
        <authorList>
            <person name="Philip K."/>
            <person name="Barbour A."/>
        </authorList>
    </citation>
    <scope>NUCLEOTIDE SEQUENCE [LARGE SCALE GENOMIC DNA]</scope>
    <source>
        <strain evidence="2 3">NU10</strain>
    </source>
</reference>
<feature type="transmembrane region" description="Helical" evidence="1">
    <location>
        <begin position="9"/>
        <end position="27"/>
    </location>
</feature>
<evidence type="ECO:0000256" key="1">
    <source>
        <dbReference type="SAM" id="Phobius"/>
    </source>
</evidence>
<dbReference type="InterPro" id="IPR046716">
    <property type="entry name" value="DUF6608"/>
</dbReference>
<keyword evidence="1" id="KW-0472">Membrane</keyword>
<evidence type="ECO:0000313" key="2">
    <source>
        <dbReference type="EMBL" id="KEO44593.1"/>
    </source>
</evidence>
<keyword evidence="1" id="KW-0812">Transmembrane</keyword>
<proteinExistence type="predicted"/>
<accession>A0A074IS96</accession>
<name>A0A074IS96_STRSL</name>
<feature type="transmembrane region" description="Helical" evidence="1">
    <location>
        <begin position="104"/>
        <end position="123"/>
    </location>
</feature>
<evidence type="ECO:0000313" key="3">
    <source>
        <dbReference type="Proteomes" id="UP000027855"/>
    </source>
</evidence>
<feature type="transmembrane region" description="Helical" evidence="1">
    <location>
        <begin position="47"/>
        <end position="65"/>
    </location>
</feature>
<dbReference type="Pfam" id="PF20312">
    <property type="entry name" value="DUF6608"/>
    <property type="match status" value="1"/>
</dbReference>